<dbReference type="InterPro" id="IPR041354">
    <property type="entry name" value="4PPT_N"/>
</dbReference>
<sequence>MLDRLVPGGVELCEVYGDAGPEEVACLFPSEQAVVRGLSGERQREFALARGCAHRALARLGVPPEPLLPDVSGAPRWPRAAVGSLTHCPGYRAAVVAPAGEYAALGIDAEPAAPLPAVVAARLLADAERRSADALGAALGVPADRLAFCAKEASYKAFSPWLGRRWGVRDFAVRLAADGLFRGVAPEVRHGFEGRWAVRSGYLVTVVCLTAADWSGLLTAGVSPGSGWQ</sequence>
<dbReference type="InterPro" id="IPR037143">
    <property type="entry name" value="4-PPantetheinyl_Trfase_dom_sf"/>
</dbReference>
<name>A0ABV4J2T6_9ACTN</name>
<dbReference type="Proteomes" id="UP001567537">
    <property type="component" value="Unassembled WGS sequence"/>
</dbReference>
<proteinExistence type="predicted"/>
<dbReference type="PANTHER" id="PTHR38096">
    <property type="entry name" value="ENTEROBACTIN SYNTHASE COMPONENT D"/>
    <property type="match status" value="1"/>
</dbReference>
<organism evidence="4 5">
    <name type="scientific">Streptomyces pimonensis</name>
    <dbReference type="NCBI Taxonomy" id="2860288"/>
    <lineage>
        <taxon>Bacteria</taxon>
        <taxon>Bacillati</taxon>
        <taxon>Actinomycetota</taxon>
        <taxon>Actinomycetes</taxon>
        <taxon>Kitasatosporales</taxon>
        <taxon>Streptomycetaceae</taxon>
        <taxon>Streptomyces</taxon>
    </lineage>
</organism>
<feature type="domain" description="4'-phosphopantetheinyl transferase" evidence="2">
    <location>
        <begin position="105"/>
        <end position="189"/>
    </location>
</feature>
<dbReference type="EMBL" id="JAHWZY010000023">
    <property type="protein sequence ID" value="MEZ3181235.1"/>
    <property type="molecule type" value="Genomic_DNA"/>
</dbReference>
<dbReference type="InterPro" id="IPR003542">
    <property type="entry name" value="Enbac_synth_compD-like"/>
</dbReference>
<evidence type="ECO:0000256" key="1">
    <source>
        <dbReference type="ARBA" id="ARBA00022679"/>
    </source>
</evidence>
<dbReference type="Pfam" id="PF17837">
    <property type="entry name" value="4PPT_N"/>
    <property type="match status" value="1"/>
</dbReference>
<protein>
    <submittedName>
        <fullName evidence="4">4'-phosphopantetheinyl transferase superfamily protein</fullName>
    </submittedName>
</protein>
<gene>
    <name evidence="4" type="ORF">KYY02_21865</name>
</gene>
<accession>A0ABV4J2T6</accession>
<dbReference type="SUPFAM" id="SSF56214">
    <property type="entry name" value="4'-phosphopantetheinyl transferase"/>
    <property type="match status" value="1"/>
</dbReference>
<dbReference type="InterPro" id="IPR008278">
    <property type="entry name" value="4-PPantetheinyl_Trfase_dom"/>
</dbReference>
<evidence type="ECO:0000313" key="5">
    <source>
        <dbReference type="Proteomes" id="UP001567537"/>
    </source>
</evidence>
<keyword evidence="1 4" id="KW-0808">Transferase</keyword>
<evidence type="ECO:0000259" key="2">
    <source>
        <dbReference type="Pfam" id="PF01648"/>
    </source>
</evidence>
<reference evidence="4 5" key="1">
    <citation type="journal article" date="2021" name="Res Sq">
        <title>Streptomyces Pimoensis sp. nov., Isolated From the Taklimakan Desert in Xinjiang, China.</title>
        <authorList>
            <person name="Zhang P."/>
            <person name="Luo X."/>
            <person name="Luo X."/>
            <person name="Liu Z."/>
            <person name="Xia Z."/>
            <person name="Wan C."/>
            <person name="zhang L."/>
        </authorList>
    </citation>
    <scope>NUCLEOTIDE SEQUENCE [LARGE SCALE GENOMIC DNA]</scope>
    <source>
        <strain evidence="4 5">TRM75549</strain>
    </source>
</reference>
<evidence type="ECO:0000313" key="4">
    <source>
        <dbReference type="EMBL" id="MEZ3181235.1"/>
    </source>
</evidence>
<dbReference type="GO" id="GO:0016740">
    <property type="term" value="F:transferase activity"/>
    <property type="evidence" value="ECO:0007669"/>
    <property type="project" value="UniProtKB-KW"/>
</dbReference>
<dbReference type="PRINTS" id="PR01399">
    <property type="entry name" value="ENTSNTHTASED"/>
</dbReference>
<dbReference type="RefSeq" id="WP_371240570.1">
    <property type="nucleotide sequence ID" value="NZ_JAHWZY010000023.1"/>
</dbReference>
<evidence type="ECO:0000259" key="3">
    <source>
        <dbReference type="Pfam" id="PF17837"/>
    </source>
</evidence>
<feature type="domain" description="4'-phosphopantetheinyl transferase N-terminal" evidence="3">
    <location>
        <begin position="31"/>
        <end position="97"/>
    </location>
</feature>
<dbReference type="Pfam" id="PF01648">
    <property type="entry name" value="ACPS"/>
    <property type="match status" value="1"/>
</dbReference>
<comment type="caution">
    <text evidence="4">The sequence shown here is derived from an EMBL/GenBank/DDBJ whole genome shotgun (WGS) entry which is preliminary data.</text>
</comment>
<keyword evidence="5" id="KW-1185">Reference proteome</keyword>
<dbReference type="PANTHER" id="PTHR38096:SF1">
    <property type="entry name" value="ENTEROBACTIN SYNTHASE COMPONENT D"/>
    <property type="match status" value="1"/>
</dbReference>